<protein>
    <submittedName>
        <fullName evidence="1">Uncharacterized protein</fullName>
    </submittedName>
</protein>
<proteinExistence type="predicted"/>
<organism evidence="1 2">
    <name type="scientific">Flemingia macrophylla</name>
    <dbReference type="NCBI Taxonomy" id="520843"/>
    <lineage>
        <taxon>Eukaryota</taxon>
        <taxon>Viridiplantae</taxon>
        <taxon>Streptophyta</taxon>
        <taxon>Embryophyta</taxon>
        <taxon>Tracheophyta</taxon>
        <taxon>Spermatophyta</taxon>
        <taxon>Magnoliopsida</taxon>
        <taxon>eudicotyledons</taxon>
        <taxon>Gunneridae</taxon>
        <taxon>Pentapetalae</taxon>
        <taxon>rosids</taxon>
        <taxon>fabids</taxon>
        <taxon>Fabales</taxon>
        <taxon>Fabaceae</taxon>
        <taxon>Papilionoideae</taxon>
        <taxon>50 kb inversion clade</taxon>
        <taxon>NPAAA clade</taxon>
        <taxon>indigoferoid/millettioid clade</taxon>
        <taxon>Phaseoleae</taxon>
        <taxon>Flemingia</taxon>
    </lineage>
</organism>
<dbReference type="EMBL" id="JBGMDY010000010">
    <property type="protein sequence ID" value="KAL2319855.1"/>
    <property type="molecule type" value="Genomic_DNA"/>
</dbReference>
<evidence type="ECO:0000313" key="2">
    <source>
        <dbReference type="Proteomes" id="UP001603857"/>
    </source>
</evidence>
<name>A0ABD1L8L6_9FABA</name>
<sequence>MVCRRDQLQGPEVSFIVVALCESFLFDFALELVRQFGSSSLVLLDNAYEALEFFTQKKHSEGYFPSTIRYNVV</sequence>
<evidence type="ECO:0000313" key="1">
    <source>
        <dbReference type="EMBL" id="KAL2319855.1"/>
    </source>
</evidence>
<dbReference type="AlphaFoldDB" id="A0ABD1L8L6"/>
<accession>A0ABD1L8L6</accession>
<reference evidence="1 2" key="1">
    <citation type="submission" date="2024-08" db="EMBL/GenBank/DDBJ databases">
        <title>Insights into the chromosomal genome structure of Flemingia macrophylla.</title>
        <authorList>
            <person name="Ding Y."/>
            <person name="Zhao Y."/>
            <person name="Bi W."/>
            <person name="Wu M."/>
            <person name="Zhao G."/>
            <person name="Gong Y."/>
            <person name="Li W."/>
            <person name="Zhang P."/>
        </authorList>
    </citation>
    <scope>NUCLEOTIDE SEQUENCE [LARGE SCALE GENOMIC DNA]</scope>
    <source>
        <strain evidence="1">DYQJB</strain>
        <tissue evidence="1">Leaf</tissue>
    </source>
</reference>
<gene>
    <name evidence="1" type="ORF">Fmac_028824</name>
</gene>
<dbReference type="Proteomes" id="UP001603857">
    <property type="component" value="Unassembled WGS sequence"/>
</dbReference>
<keyword evidence="2" id="KW-1185">Reference proteome</keyword>
<comment type="caution">
    <text evidence="1">The sequence shown here is derived from an EMBL/GenBank/DDBJ whole genome shotgun (WGS) entry which is preliminary data.</text>
</comment>